<dbReference type="AlphaFoldDB" id="A0A0A2XBQ8"/>
<dbReference type="InterPro" id="IPR025497">
    <property type="entry name" value="PatA-like_N"/>
</dbReference>
<keyword evidence="3" id="KW-1185">Reference proteome</keyword>
<dbReference type="Proteomes" id="UP000030364">
    <property type="component" value="Unassembled WGS sequence"/>
</dbReference>
<dbReference type="PANTHER" id="PTHR36304">
    <property type="entry name" value="DOMAIN GTPASE-ACTIVATING PROTEIN, PUTATIVE-RELATED-RELATED"/>
    <property type="match status" value="1"/>
</dbReference>
<dbReference type="EMBL" id="JPSL02000038">
    <property type="protein sequence ID" value="KGQ22589.1"/>
    <property type="molecule type" value="Genomic_DNA"/>
</dbReference>
<dbReference type="STRING" id="276.THFILI_04060"/>
<comment type="caution">
    <text evidence="2">The sequence shown here is derived from an EMBL/GenBank/DDBJ whole genome shotgun (WGS) entry which is preliminary data.</text>
</comment>
<dbReference type="PANTHER" id="PTHR36304:SF4">
    <property type="entry name" value="DUF4388 DOMAIN-CONTAINING PROTEIN"/>
    <property type="match status" value="1"/>
</dbReference>
<dbReference type="OrthoDB" id="31431at2"/>
<protein>
    <recommendedName>
        <fullName evidence="1">PatA-like N-terminal domain-containing protein</fullName>
    </recommendedName>
</protein>
<evidence type="ECO:0000313" key="3">
    <source>
        <dbReference type="Proteomes" id="UP000030364"/>
    </source>
</evidence>
<dbReference type="RefSeq" id="WP_038062012.1">
    <property type="nucleotide sequence ID" value="NZ_JPSL02000038.1"/>
</dbReference>
<dbReference type="PATRIC" id="fig|276.5.peg.581"/>
<reference evidence="2 3" key="1">
    <citation type="journal article" date="2015" name="Genome Announc.">
        <title>Draft Genome Sequence of the Thermophile Thermus filiformis ATCC 43280, Producer of Carotenoid-(Di)glucoside-Branched Fatty Acid (Di)esters and Source of Hyperthermostable Enzymes of Biotechnological Interest.</title>
        <authorList>
            <person name="Mandelli F."/>
            <person name="Oliveira Ramires B."/>
            <person name="Couger M.B."/>
            <person name="Paixao D.A."/>
            <person name="Camilo C.M."/>
            <person name="Polikarpov I."/>
            <person name="Prade R."/>
            <person name="Riano-Pachon D.M."/>
            <person name="Squina F.M."/>
        </authorList>
    </citation>
    <scope>NUCLEOTIDE SEQUENCE [LARGE SCALE GENOMIC DNA]</scope>
    <source>
        <strain evidence="2 3">ATCC 43280</strain>
    </source>
</reference>
<evidence type="ECO:0000259" key="1">
    <source>
        <dbReference type="Pfam" id="PF14332"/>
    </source>
</evidence>
<dbReference type="Pfam" id="PF14332">
    <property type="entry name" value="DUF4388"/>
    <property type="match status" value="1"/>
</dbReference>
<name>A0A0A2XBQ8_THEFI</name>
<feature type="domain" description="PatA-like N-terminal" evidence="1">
    <location>
        <begin position="3"/>
        <end position="87"/>
    </location>
</feature>
<accession>A0A0A2XBQ8</accession>
<proteinExistence type="predicted"/>
<evidence type="ECO:0000313" key="2">
    <source>
        <dbReference type="EMBL" id="KGQ22589.1"/>
    </source>
</evidence>
<organism evidence="2 3">
    <name type="scientific">Thermus filiformis</name>
    <dbReference type="NCBI Taxonomy" id="276"/>
    <lineage>
        <taxon>Bacteria</taxon>
        <taxon>Thermotogati</taxon>
        <taxon>Deinococcota</taxon>
        <taxon>Deinococci</taxon>
        <taxon>Thermales</taxon>
        <taxon>Thermaceae</taxon>
        <taxon>Thermus</taxon>
    </lineage>
</organism>
<sequence>MLKGDLAEFPLTDLLSALMGAGRSGALLVEAPFLKGEVYLRGGQVVHAVARTEERAREGEGALLLLSGLSRAPFRFEPEKTPPNTTLLGGLSTPMRVAEAKEVFRRLEHLPKDWGLVFRLPQAAQEVQLSLEELRLMGGAEGKRVAEVLLEEADPLRAAELLDRLLAKGVLEAVPEVRLPPSELLVLPIYGPGEGVAFVDEALYGEWARTIRRAFRARLLPRDVVLEVRPRPNIPGRIGLMEKDLVRLRLRRGDKVRVVPEV</sequence>
<gene>
    <name evidence="2" type="ORF">THFILI_04060</name>
</gene>